<organism evidence="2 3">
    <name type="scientific">Dendryphion nanum</name>
    <dbReference type="NCBI Taxonomy" id="256645"/>
    <lineage>
        <taxon>Eukaryota</taxon>
        <taxon>Fungi</taxon>
        <taxon>Dikarya</taxon>
        <taxon>Ascomycota</taxon>
        <taxon>Pezizomycotina</taxon>
        <taxon>Dothideomycetes</taxon>
        <taxon>Pleosporomycetidae</taxon>
        <taxon>Pleosporales</taxon>
        <taxon>Torulaceae</taxon>
        <taxon>Dendryphion</taxon>
    </lineage>
</organism>
<keyword evidence="1" id="KW-0732">Signal</keyword>
<feature type="chain" id="PRO_5040454862" evidence="1">
    <location>
        <begin position="18"/>
        <end position="264"/>
    </location>
</feature>
<dbReference type="AlphaFoldDB" id="A0A9P9DDQ3"/>
<sequence>MRVSSSLVLALPALALAQDQIPLLDQAKGWFNKLTNAVTSAVPAVPSSPLQAGAEKVAESVQHHLTVENWKDIVTVDPTASAPTTQDWIVYINGGNTTCYGMCGNTTKAWNQAATLLAAKPNAPKLATINCDEQPVLCNAWSVGPPSLYYFNIPKPLADQSAPAPTARYIPLNRTSTTVDTLKKLIIDKEYEQTEPYEGLWHPFTSPLVDYGLAIPLGYVLWGFSKMPSWLPMILVSFVSRSFMGRRMNPGAAAPAPGAQRPAQ</sequence>
<name>A0A9P9DDQ3_9PLEO</name>
<proteinExistence type="predicted"/>
<dbReference type="EMBL" id="JAGMWT010000014">
    <property type="protein sequence ID" value="KAH7117042.1"/>
    <property type="molecule type" value="Genomic_DNA"/>
</dbReference>
<accession>A0A9P9DDQ3</accession>
<evidence type="ECO:0000256" key="1">
    <source>
        <dbReference type="SAM" id="SignalP"/>
    </source>
</evidence>
<dbReference type="Proteomes" id="UP000700596">
    <property type="component" value="Unassembled WGS sequence"/>
</dbReference>
<reference evidence="2" key="1">
    <citation type="journal article" date="2021" name="Nat. Commun.">
        <title>Genetic determinants of endophytism in the Arabidopsis root mycobiome.</title>
        <authorList>
            <person name="Mesny F."/>
            <person name="Miyauchi S."/>
            <person name="Thiergart T."/>
            <person name="Pickel B."/>
            <person name="Atanasova L."/>
            <person name="Karlsson M."/>
            <person name="Huettel B."/>
            <person name="Barry K.W."/>
            <person name="Haridas S."/>
            <person name="Chen C."/>
            <person name="Bauer D."/>
            <person name="Andreopoulos W."/>
            <person name="Pangilinan J."/>
            <person name="LaButti K."/>
            <person name="Riley R."/>
            <person name="Lipzen A."/>
            <person name="Clum A."/>
            <person name="Drula E."/>
            <person name="Henrissat B."/>
            <person name="Kohler A."/>
            <person name="Grigoriev I.V."/>
            <person name="Martin F.M."/>
            <person name="Hacquard S."/>
        </authorList>
    </citation>
    <scope>NUCLEOTIDE SEQUENCE</scope>
    <source>
        <strain evidence="2">MPI-CAGE-CH-0243</strain>
    </source>
</reference>
<feature type="signal peptide" evidence="1">
    <location>
        <begin position="1"/>
        <end position="17"/>
    </location>
</feature>
<protein>
    <submittedName>
        <fullName evidence="2">Uncharacterized protein</fullName>
    </submittedName>
</protein>
<gene>
    <name evidence="2" type="ORF">B0J11DRAFT_561303</name>
</gene>
<evidence type="ECO:0000313" key="3">
    <source>
        <dbReference type="Proteomes" id="UP000700596"/>
    </source>
</evidence>
<keyword evidence="3" id="KW-1185">Reference proteome</keyword>
<evidence type="ECO:0000313" key="2">
    <source>
        <dbReference type="EMBL" id="KAH7117042.1"/>
    </source>
</evidence>
<dbReference type="OrthoDB" id="1733656at2759"/>
<comment type="caution">
    <text evidence="2">The sequence shown here is derived from an EMBL/GenBank/DDBJ whole genome shotgun (WGS) entry which is preliminary data.</text>
</comment>